<dbReference type="SUPFAM" id="SSF55961">
    <property type="entry name" value="Bet v1-like"/>
    <property type="match status" value="1"/>
</dbReference>
<sequence length="157" mass="17165">MTGNPKETDLSRGFSITRVLDAPRPLVWQAWTDPEELAHWFHPRGMTSPREDIHVDLRVGGRYGYVMVADGTGERVPTGGVYLEIEEPERLVFTWAAPEDPVEDSPVITVVLAEIGGKTELTFRLQGIAGHPGDGFVYDGWIEALDQLTGALAGHGG</sequence>
<dbReference type="Proteomes" id="UP000031523">
    <property type="component" value="Chromosome"/>
</dbReference>
<protein>
    <submittedName>
        <fullName evidence="3">Activator of HSP90 ATPase-like</fullName>
    </submittedName>
</protein>
<evidence type="ECO:0000256" key="1">
    <source>
        <dbReference type="ARBA" id="ARBA00006817"/>
    </source>
</evidence>
<feature type="domain" description="Activator of Hsp90 ATPase homologue 1/2-like C-terminal" evidence="2">
    <location>
        <begin position="21"/>
        <end position="152"/>
    </location>
</feature>
<evidence type="ECO:0000313" key="4">
    <source>
        <dbReference type="Proteomes" id="UP000031523"/>
    </source>
</evidence>
<accession>A0A0B5ELF9</accession>
<dbReference type="KEGG" id="sals:SLNWT_1963"/>
<dbReference type="CDD" id="cd07814">
    <property type="entry name" value="SRPBCC_CalC_Aha1-like"/>
    <property type="match status" value="1"/>
</dbReference>
<name>A0A0B5ELF9_STRA4</name>
<dbReference type="Gene3D" id="3.30.530.20">
    <property type="match status" value="1"/>
</dbReference>
<proteinExistence type="inferred from homology"/>
<reference evidence="3 4" key="1">
    <citation type="submission" date="2015-01" db="EMBL/GenBank/DDBJ databases">
        <title>Enhanced salinomycin production by adjusting the supply of polyketide extender units in Streptomyce albus DSM 41398.</title>
        <authorList>
            <person name="Lu C."/>
        </authorList>
    </citation>
    <scope>NUCLEOTIDE SEQUENCE [LARGE SCALE GENOMIC DNA]</scope>
    <source>
        <strain evidence="4">ATCC 21838 / DSM 41398 / FERM P-419 / JCM 4703 / NBRC 107858</strain>
    </source>
</reference>
<comment type="similarity">
    <text evidence="1">Belongs to the AHA1 family.</text>
</comment>
<dbReference type="EMBL" id="CP010519">
    <property type="protein sequence ID" value="AJE82339.1"/>
    <property type="molecule type" value="Genomic_DNA"/>
</dbReference>
<gene>
    <name evidence="3" type="ORF">SLNWT_1963</name>
</gene>
<evidence type="ECO:0000313" key="3">
    <source>
        <dbReference type="EMBL" id="AJE82339.1"/>
    </source>
</evidence>
<evidence type="ECO:0000259" key="2">
    <source>
        <dbReference type="Pfam" id="PF08327"/>
    </source>
</evidence>
<dbReference type="Pfam" id="PF08327">
    <property type="entry name" value="AHSA1"/>
    <property type="match status" value="1"/>
</dbReference>
<organism evidence="3 4">
    <name type="scientific">Streptomyces albus (strain ATCC 21838 / DSM 41398 / FERM P-419 / JCM 4703 / NBRC 107858)</name>
    <dbReference type="NCBI Taxonomy" id="1081613"/>
    <lineage>
        <taxon>Bacteria</taxon>
        <taxon>Bacillati</taxon>
        <taxon>Actinomycetota</taxon>
        <taxon>Actinomycetes</taxon>
        <taxon>Kitasatosporales</taxon>
        <taxon>Streptomycetaceae</taxon>
        <taxon>Streptomyces</taxon>
    </lineage>
</organism>
<dbReference type="InterPro" id="IPR023393">
    <property type="entry name" value="START-like_dom_sf"/>
</dbReference>
<keyword evidence="4" id="KW-1185">Reference proteome</keyword>
<dbReference type="InterPro" id="IPR013538">
    <property type="entry name" value="ASHA1/2-like_C"/>
</dbReference>
<dbReference type="AlphaFoldDB" id="A0A0B5ELF9"/>